<evidence type="ECO:0000313" key="6">
    <source>
        <dbReference type="Proteomes" id="UP001074726"/>
    </source>
</evidence>
<dbReference type="RefSeq" id="WP_268112045.1">
    <property type="nucleotide sequence ID" value="NZ_JAPPUX010000003.1"/>
</dbReference>
<dbReference type="InterPro" id="IPR009045">
    <property type="entry name" value="Zn_M74/Hedgehog-like"/>
</dbReference>
<dbReference type="PANTHER" id="PTHR33393">
    <property type="entry name" value="POLYGLUTAMINE SYNTHESIS ACCESSORY PROTEIN RV0574C-RELATED"/>
    <property type="match status" value="1"/>
</dbReference>
<dbReference type="SUPFAM" id="SSF56300">
    <property type="entry name" value="Metallo-dependent phosphatases"/>
    <property type="match status" value="1"/>
</dbReference>
<comment type="similarity">
    <text evidence="1">Belongs to the CapA family.</text>
</comment>
<gene>
    <name evidence="5" type="ORF">NYO98_12430</name>
</gene>
<feature type="chain" id="PRO_5045642886" evidence="3">
    <location>
        <begin position="21"/>
        <end position="564"/>
    </location>
</feature>
<dbReference type="Gene3D" id="3.30.1380.10">
    <property type="match status" value="1"/>
</dbReference>
<dbReference type="InterPro" id="IPR029052">
    <property type="entry name" value="Metallo-depent_PP-like"/>
</dbReference>
<proteinExistence type="inferred from homology"/>
<accession>A0ABT4CDN9</accession>
<feature type="region of interest" description="Disordered" evidence="2">
    <location>
        <begin position="21"/>
        <end position="45"/>
    </location>
</feature>
<dbReference type="InterPro" id="IPR039561">
    <property type="entry name" value="Peptidase_M15C"/>
</dbReference>
<evidence type="ECO:0000313" key="5">
    <source>
        <dbReference type="EMBL" id="MCY4727085.1"/>
    </source>
</evidence>
<evidence type="ECO:0000256" key="2">
    <source>
        <dbReference type="SAM" id="MobiDB-lite"/>
    </source>
</evidence>
<protein>
    <submittedName>
        <fullName evidence="5">CapA family protein</fullName>
    </submittedName>
</protein>
<dbReference type="PANTHER" id="PTHR33393:SF13">
    <property type="entry name" value="PGA BIOSYNTHESIS PROTEIN CAPA"/>
    <property type="match status" value="1"/>
</dbReference>
<keyword evidence="6" id="KW-1185">Reference proteome</keyword>
<evidence type="ECO:0000256" key="3">
    <source>
        <dbReference type="SAM" id="SignalP"/>
    </source>
</evidence>
<dbReference type="Pfam" id="PF13539">
    <property type="entry name" value="Peptidase_M15_4"/>
    <property type="match status" value="1"/>
</dbReference>
<keyword evidence="3" id="KW-0732">Signal</keyword>
<feature type="domain" description="Capsule synthesis protein CapA" evidence="4">
    <location>
        <begin position="51"/>
        <end position="298"/>
    </location>
</feature>
<dbReference type="SUPFAM" id="SSF55166">
    <property type="entry name" value="Hedgehog/DD-peptidase"/>
    <property type="match status" value="1"/>
</dbReference>
<dbReference type="Proteomes" id="UP001074726">
    <property type="component" value="Unassembled WGS sequence"/>
</dbReference>
<evidence type="ECO:0000256" key="1">
    <source>
        <dbReference type="ARBA" id="ARBA00005662"/>
    </source>
</evidence>
<name>A0ABT4CDN9_9ACTN</name>
<evidence type="ECO:0000259" key="4">
    <source>
        <dbReference type="SMART" id="SM00854"/>
    </source>
</evidence>
<feature type="signal peptide" evidence="3">
    <location>
        <begin position="1"/>
        <end position="20"/>
    </location>
</feature>
<dbReference type="InterPro" id="IPR019079">
    <property type="entry name" value="Capsule_synth_CapA"/>
</dbReference>
<dbReference type="Pfam" id="PF09587">
    <property type="entry name" value="PGA_cap"/>
    <property type="match status" value="1"/>
</dbReference>
<dbReference type="EMBL" id="JAPPUX010000003">
    <property type="protein sequence ID" value="MCY4727085.1"/>
    <property type="molecule type" value="Genomic_DNA"/>
</dbReference>
<reference evidence="5" key="1">
    <citation type="submission" date="2022-08" db="EMBL/GenBank/DDBJ databases">
        <title>Genome sequencing of Nocardioides sp. STR2.</title>
        <authorList>
            <person name="So Y."/>
        </authorList>
    </citation>
    <scope>NUCLEOTIDE SEQUENCE</scope>
    <source>
        <strain evidence="5">STR2</strain>
    </source>
</reference>
<dbReference type="InterPro" id="IPR052169">
    <property type="entry name" value="CW_Biosynth-Accessory"/>
</dbReference>
<dbReference type="Gene3D" id="3.60.21.10">
    <property type="match status" value="1"/>
</dbReference>
<organism evidence="5 6">
    <name type="scientific">Nocardioides pini</name>
    <dbReference type="NCBI Taxonomy" id="2975053"/>
    <lineage>
        <taxon>Bacteria</taxon>
        <taxon>Bacillati</taxon>
        <taxon>Actinomycetota</taxon>
        <taxon>Actinomycetes</taxon>
        <taxon>Propionibacteriales</taxon>
        <taxon>Nocardioidaceae</taxon>
        <taxon>Nocardioides</taxon>
    </lineage>
</organism>
<sequence length="564" mass="59397">MGVGAWGGAASLVLALSACTASPPADTRSGTGDRDSVTGGAAATPGPDEITLAFGGDVHFEGRAARLLDRPGGLGSIARTLRTADVAMVNLETPVTRSGRRDPKELENARDRYWFRTRPAAVDVLADAGVDVVSVANNHAGDYGAAGLRDTLAAGRKRGVATVGAGRGEAAYDPHVVEVGDLEVAFLAADGVQREGAGGVWSATAGRLGTASARGSNAAELVDEVEAASARDQLVVVYVHWGREYQSCPTQSQRLLARDLAAAGADVVVGSHSHVLGGAGWAGEAVVSYGLGNFVWYHARQEQTGVLSVTLDAGGAVRKSWTPAAISSTDGRPVPVTGAARGRAVADWRARQRCTGLAADRGGSQADDPAYASSVSRIDADLADRMRRSHRPGCPVPLRDLRHLELTHRDFDGRARTGELVVHRRWARQVAGAFGRLYDAGFPVARMRLVDDYRADDDLSMAANNTSGFNCRRVAGQRSWSRHAYGAAIDINPVQNPYVTARGVDPPAGRPFAGVPRDRSAPARPGVVRAGDIPVSAFTRLGWEWGGDWVSSKDYQHVAAPRGR</sequence>
<dbReference type="SMART" id="SM00854">
    <property type="entry name" value="PGA_cap"/>
    <property type="match status" value="1"/>
</dbReference>
<dbReference type="CDD" id="cd07381">
    <property type="entry name" value="MPP_CapA"/>
    <property type="match status" value="1"/>
</dbReference>
<comment type="caution">
    <text evidence="5">The sequence shown here is derived from an EMBL/GenBank/DDBJ whole genome shotgun (WGS) entry which is preliminary data.</text>
</comment>